<organism evidence="3 4">
    <name type="scientific">Champsocephalus gunnari</name>
    <name type="common">Mackerel icefish</name>
    <dbReference type="NCBI Taxonomy" id="52237"/>
    <lineage>
        <taxon>Eukaryota</taxon>
        <taxon>Metazoa</taxon>
        <taxon>Chordata</taxon>
        <taxon>Craniata</taxon>
        <taxon>Vertebrata</taxon>
        <taxon>Euteleostomi</taxon>
        <taxon>Actinopterygii</taxon>
        <taxon>Neopterygii</taxon>
        <taxon>Teleostei</taxon>
        <taxon>Neoteleostei</taxon>
        <taxon>Acanthomorphata</taxon>
        <taxon>Eupercaria</taxon>
        <taxon>Perciformes</taxon>
        <taxon>Notothenioidei</taxon>
        <taxon>Channichthyidae</taxon>
        <taxon>Champsocephalus</taxon>
    </lineage>
</organism>
<feature type="compositionally biased region" description="Basic and acidic residues" evidence="1">
    <location>
        <begin position="67"/>
        <end position="79"/>
    </location>
</feature>
<reference evidence="3 4" key="1">
    <citation type="journal article" date="2023" name="Mol. Biol. Evol.">
        <title>Genomics of Secondarily Temperate Adaptation in the Only Non-Antarctic Icefish.</title>
        <authorList>
            <person name="Rivera-Colon A.G."/>
            <person name="Rayamajhi N."/>
            <person name="Minhas B.F."/>
            <person name="Madrigal G."/>
            <person name="Bilyk K.T."/>
            <person name="Yoon V."/>
            <person name="Hune M."/>
            <person name="Gregory S."/>
            <person name="Cheng C.H.C."/>
            <person name="Catchen J.M."/>
        </authorList>
    </citation>
    <scope>NUCLEOTIDE SEQUENCE [LARGE SCALE GENOMIC DNA]</scope>
    <source>
        <tissue evidence="3">White muscle</tissue>
    </source>
</reference>
<dbReference type="Proteomes" id="UP001331515">
    <property type="component" value="Unassembled WGS sequence"/>
</dbReference>
<dbReference type="EMBL" id="JAURVH010000182">
    <property type="protein sequence ID" value="KAK5936229.1"/>
    <property type="molecule type" value="Genomic_DNA"/>
</dbReference>
<keyword evidence="2" id="KW-0812">Transmembrane</keyword>
<evidence type="ECO:0000256" key="2">
    <source>
        <dbReference type="SAM" id="Phobius"/>
    </source>
</evidence>
<feature type="compositionally biased region" description="Polar residues" evidence="1">
    <location>
        <begin position="1"/>
        <end position="11"/>
    </location>
</feature>
<feature type="region of interest" description="Disordered" evidence="1">
    <location>
        <begin position="67"/>
        <end position="95"/>
    </location>
</feature>
<evidence type="ECO:0000313" key="3">
    <source>
        <dbReference type="EMBL" id="KAK5936229.1"/>
    </source>
</evidence>
<evidence type="ECO:0000313" key="4">
    <source>
        <dbReference type="Proteomes" id="UP001331515"/>
    </source>
</evidence>
<keyword evidence="2" id="KW-1133">Transmembrane helix</keyword>
<feature type="compositionally biased region" description="Acidic residues" evidence="1">
    <location>
        <begin position="86"/>
        <end position="95"/>
    </location>
</feature>
<gene>
    <name evidence="3" type="ORF">CgunFtcFv8_027645</name>
</gene>
<accession>A0AAN8I0S8</accession>
<evidence type="ECO:0000256" key="1">
    <source>
        <dbReference type="SAM" id="MobiDB-lite"/>
    </source>
</evidence>
<feature type="region of interest" description="Disordered" evidence="1">
    <location>
        <begin position="1"/>
        <end position="24"/>
    </location>
</feature>
<proteinExistence type="predicted"/>
<name>A0AAN8I0S8_CHAGU</name>
<dbReference type="AlphaFoldDB" id="A0AAN8I0S8"/>
<sequence>MQNLMLTQSDSGRYRCGLGRPNSQDTSQRFVLNVTDGVILYVRPTLVVLVIVSSLSVLVFCRKRTCKDKSEEPEPHEETQCASAPEAEDDPSQPA</sequence>
<dbReference type="InterPro" id="IPR013783">
    <property type="entry name" value="Ig-like_fold"/>
</dbReference>
<keyword evidence="4" id="KW-1185">Reference proteome</keyword>
<comment type="caution">
    <text evidence="3">The sequence shown here is derived from an EMBL/GenBank/DDBJ whole genome shotgun (WGS) entry which is preliminary data.</text>
</comment>
<keyword evidence="2" id="KW-0472">Membrane</keyword>
<protein>
    <submittedName>
        <fullName evidence="3">Uncharacterized protein</fullName>
    </submittedName>
</protein>
<feature type="transmembrane region" description="Helical" evidence="2">
    <location>
        <begin position="38"/>
        <end position="61"/>
    </location>
</feature>
<dbReference type="Gene3D" id="2.60.40.10">
    <property type="entry name" value="Immunoglobulins"/>
    <property type="match status" value="1"/>
</dbReference>